<dbReference type="AlphaFoldDB" id="A0ABD1V3C5"/>
<evidence type="ECO:0000313" key="2">
    <source>
        <dbReference type="Proteomes" id="UP001604336"/>
    </source>
</evidence>
<dbReference type="EMBL" id="JBFOLK010000002">
    <property type="protein sequence ID" value="KAL2531821.1"/>
    <property type="molecule type" value="Genomic_DNA"/>
</dbReference>
<dbReference type="Proteomes" id="UP001604336">
    <property type="component" value="Unassembled WGS sequence"/>
</dbReference>
<reference evidence="2" key="1">
    <citation type="submission" date="2024-07" db="EMBL/GenBank/DDBJ databases">
        <title>Two chromosome-level genome assemblies of Korean endemic species Abeliophyllum distichum and Forsythia ovata (Oleaceae).</title>
        <authorList>
            <person name="Jang H."/>
        </authorList>
    </citation>
    <scope>NUCLEOTIDE SEQUENCE [LARGE SCALE GENOMIC DNA]</scope>
</reference>
<proteinExistence type="predicted"/>
<keyword evidence="2" id="KW-1185">Reference proteome</keyword>
<comment type="caution">
    <text evidence="1">The sequence shown here is derived from an EMBL/GenBank/DDBJ whole genome shotgun (WGS) entry which is preliminary data.</text>
</comment>
<sequence>MLGETPVLGLEQWLEDMVGRKIVEAMSKKSSKKQSIVLLDNPFAPEVIAVPLPRDFDQLMMEQYDGYSNSIDNLRAFVDLMRLCITPDAIMCRTFLPTLRREARDWMAILSRKSNQRLMIFLSILMHTLPTASGLRRQLLD</sequence>
<evidence type="ECO:0000313" key="1">
    <source>
        <dbReference type="EMBL" id="KAL2531821.1"/>
    </source>
</evidence>
<gene>
    <name evidence="1" type="ORF">Adt_05172</name>
</gene>
<accession>A0ABD1V3C5</accession>
<organism evidence="1 2">
    <name type="scientific">Abeliophyllum distichum</name>
    <dbReference type="NCBI Taxonomy" id="126358"/>
    <lineage>
        <taxon>Eukaryota</taxon>
        <taxon>Viridiplantae</taxon>
        <taxon>Streptophyta</taxon>
        <taxon>Embryophyta</taxon>
        <taxon>Tracheophyta</taxon>
        <taxon>Spermatophyta</taxon>
        <taxon>Magnoliopsida</taxon>
        <taxon>eudicotyledons</taxon>
        <taxon>Gunneridae</taxon>
        <taxon>Pentapetalae</taxon>
        <taxon>asterids</taxon>
        <taxon>lamiids</taxon>
        <taxon>Lamiales</taxon>
        <taxon>Oleaceae</taxon>
        <taxon>Forsythieae</taxon>
        <taxon>Abeliophyllum</taxon>
    </lineage>
</organism>
<protein>
    <submittedName>
        <fullName evidence="1">Retrotrans gag domain-containing protein</fullName>
    </submittedName>
</protein>
<name>A0ABD1V3C5_9LAMI</name>